<feature type="domain" description="Zinc-ribbon" evidence="2">
    <location>
        <begin position="241"/>
        <end position="262"/>
    </location>
</feature>
<reference evidence="4" key="1">
    <citation type="journal article" date="2019" name="Int. J. Syst. Evol. Microbiol.">
        <title>The Global Catalogue of Microorganisms (GCM) 10K type strain sequencing project: providing services to taxonomists for standard genome sequencing and annotation.</title>
        <authorList>
            <consortium name="The Broad Institute Genomics Platform"/>
            <consortium name="The Broad Institute Genome Sequencing Center for Infectious Disease"/>
            <person name="Wu L."/>
            <person name="Ma J."/>
        </authorList>
    </citation>
    <scope>NUCLEOTIDE SEQUENCE [LARGE SCALE GENOMIC DNA]</scope>
    <source>
        <strain evidence="4">CGMCC 1.15439</strain>
    </source>
</reference>
<keyword evidence="4" id="KW-1185">Reference proteome</keyword>
<dbReference type="Pfam" id="PF13240">
    <property type="entry name" value="Zn_Ribbon_1"/>
    <property type="match status" value="1"/>
</dbReference>
<accession>A0ABQ1FSU4</accession>
<evidence type="ECO:0000256" key="1">
    <source>
        <dbReference type="SAM" id="MobiDB-lite"/>
    </source>
</evidence>
<evidence type="ECO:0000313" key="3">
    <source>
        <dbReference type="EMBL" id="GGA29148.1"/>
    </source>
</evidence>
<sequence>MSFDYVLKHADVEDLDVLTDYITDKGEGRISLDSDVCKRLVACKVAGRYELADRELIGAEVRAFGGNSLVNLFRGRGVDYKTLVHDVATHLKVNFSKSASAEDVEMLVLQKIFAESVAKMSPAEREQVFKELGIGEASGASPAAVAAAITAARMGGFATYKMAVIVANGIAKALLGRAIPFVYYSTLTKVINIAIGPVGWVITGLWTVADLASPAYRVTVPCVIQMAYMRRKAEAKAHTVFCPSCSAANDKGTKFCSSCGSAIATDAISSEALATRAKNLLTLAQSVEDGSISPRAEEGKAVPKRGKSESKNFVRKSSVKKTPSKKTPARKTKAKKVAVRKDSVKKAVAKRATVKKSTTKKAIGKTTAIKKPTTKVSKKPAAAGRKPASKKAVKR</sequence>
<dbReference type="InterPro" id="IPR026870">
    <property type="entry name" value="Zinc_ribbon_dom"/>
</dbReference>
<dbReference type="RefSeq" id="WP_188793830.1">
    <property type="nucleotide sequence ID" value="NZ_BMJA01000001.1"/>
</dbReference>
<dbReference type="Proteomes" id="UP000620046">
    <property type="component" value="Unassembled WGS sequence"/>
</dbReference>
<evidence type="ECO:0000259" key="2">
    <source>
        <dbReference type="Pfam" id="PF13240"/>
    </source>
</evidence>
<comment type="caution">
    <text evidence="3">The sequence shown here is derived from an EMBL/GenBank/DDBJ whole genome shotgun (WGS) entry which is preliminary data.</text>
</comment>
<proteinExistence type="predicted"/>
<name>A0ABQ1FSU4_9GAMM</name>
<feature type="compositionally biased region" description="Basic residues" evidence="1">
    <location>
        <begin position="347"/>
        <end position="363"/>
    </location>
</feature>
<gene>
    <name evidence="3" type="ORF">GCM10010981_17510</name>
</gene>
<feature type="compositionally biased region" description="Basic and acidic residues" evidence="1">
    <location>
        <begin position="295"/>
        <end position="312"/>
    </location>
</feature>
<organism evidence="3 4">
    <name type="scientific">Dyella nitratireducens</name>
    <dbReference type="NCBI Taxonomy" id="1849580"/>
    <lineage>
        <taxon>Bacteria</taxon>
        <taxon>Pseudomonadati</taxon>
        <taxon>Pseudomonadota</taxon>
        <taxon>Gammaproteobacteria</taxon>
        <taxon>Lysobacterales</taxon>
        <taxon>Rhodanobacteraceae</taxon>
        <taxon>Dyella</taxon>
    </lineage>
</organism>
<feature type="region of interest" description="Disordered" evidence="1">
    <location>
        <begin position="292"/>
        <end position="395"/>
    </location>
</feature>
<evidence type="ECO:0000313" key="4">
    <source>
        <dbReference type="Proteomes" id="UP000620046"/>
    </source>
</evidence>
<protein>
    <recommendedName>
        <fullName evidence="2">Zinc-ribbon domain-containing protein</fullName>
    </recommendedName>
</protein>
<feature type="compositionally biased region" description="Basic residues" evidence="1">
    <location>
        <begin position="313"/>
        <end position="338"/>
    </location>
</feature>
<dbReference type="EMBL" id="BMJA01000001">
    <property type="protein sequence ID" value="GGA29148.1"/>
    <property type="molecule type" value="Genomic_DNA"/>
</dbReference>